<proteinExistence type="predicted"/>
<reference evidence="2 3" key="1">
    <citation type="journal article" date="2019" name="Int. J. Syst. Evol. Microbiol.">
        <title>The Global Catalogue of Microorganisms (GCM) 10K type strain sequencing project: providing services to taxonomists for standard genome sequencing and annotation.</title>
        <authorList>
            <consortium name="The Broad Institute Genomics Platform"/>
            <consortium name="The Broad Institute Genome Sequencing Center for Infectious Disease"/>
            <person name="Wu L."/>
            <person name="Ma J."/>
        </authorList>
    </citation>
    <scope>NUCLEOTIDE SEQUENCE [LARGE SCALE GENOMIC DNA]</scope>
    <source>
        <strain evidence="2 3">LMG 29247</strain>
    </source>
</reference>
<protein>
    <submittedName>
        <fullName evidence="2">Chemotaxis protein</fullName>
    </submittedName>
</protein>
<feature type="non-terminal residue" evidence="2">
    <location>
        <position position="77"/>
    </location>
</feature>
<gene>
    <name evidence="2" type="ORF">ACFQE6_16110</name>
</gene>
<dbReference type="AlphaFoldDB" id="A0ABD5SMP5"/>
<organism evidence="2 3">
    <name type="scientific">Natrinema soli</name>
    <dbReference type="NCBI Taxonomy" id="1930624"/>
    <lineage>
        <taxon>Archaea</taxon>
        <taxon>Methanobacteriati</taxon>
        <taxon>Methanobacteriota</taxon>
        <taxon>Stenosarchaea group</taxon>
        <taxon>Halobacteria</taxon>
        <taxon>Halobacteriales</taxon>
        <taxon>Natrialbaceae</taxon>
        <taxon>Natrinema</taxon>
    </lineage>
</organism>
<sequence length="77" mass="8288">MALEDYIPDRFRKTYSVKIGLIFVAIALVTLVVSAVFFAHVSGAVGPAAADHFSDRTDDRSDVAETWLETNAETAAG</sequence>
<feature type="transmembrane region" description="Helical" evidence="1">
    <location>
        <begin position="21"/>
        <end position="41"/>
    </location>
</feature>
<keyword evidence="3" id="KW-1185">Reference proteome</keyword>
<evidence type="ECO:0000256" key="1">
    <source>
        <dbReference type="SAM" id="Phobius"/>
    </source>
</evidence>
<dbReference type="Proteomes" id="UP001596383">
    <property type="component" value="Unassembled WGS sequence"/>
</dbReference>
<name>A0ABD5SMP5_9EURY</name>
<evidence type="ECO:0000313" key="2">
    <source>
        <dbReference type="EMBL" id="MFC6766456.1"/>
    </source>
</evidence>
<evidence type="ECO:0000313" key="3">
    <source>
        <dbReference type="Proteomes" id="UP001596383"/>
    </source>
</evidence>
<comment type="caution">
    <text evidence="2">The sequence shown here is derived from an EMBL/GenBank/DDBJ whole genome shotgun (WGS) entry which is preliminary data.</text>
</comment>
<dbReference type="EMBL" id="JBHSWV010000251">
    <property type="protein sequence ID" value="MFC6766456.1"/>
    <property type="molecule type" value="Genomic_DNA"/>
</dbReference>
<keyword evidence="1" id="KW-1133">Transmembrane helix</keyword>
<accession>A0ABD5SMP5</accession>
<keyword evidence="1" id="KW-0812">Transmembrane</keyword>
<keyword evidence="1" id="KW-0472">Membrane</keyword>